<name>A0ABY3NCZ3_ELIMR</name>
<comment type="caution">
    <text evidence="2">The sequence shown here is derived from an EMBL/GenBank/DDBJ whole genome shotgun (WGS) entry which is preliminary data.</text>
</comment>
<evidence type="ECO:0000259" key="1">
    <source>
        <dbReference type="Pfam" id="PF01935"/>
    </source>
</evidence>
<dbReference type="PANTHER" id="PTHR42957">
    <property type="entry name" value="HELICASE MJ1565-RELATED"/>
    <property type="match status" value="1"/>
</dbReference>
<accession>A0ABY3NCZ3</accession>
<dbReference type="Proteomes" id="UP000324513">
    <property type="component" value="Unassembled WGS sequence"/>
</dbReference>
<proteinExistence type="predicted"/>
<dbReference type="InterPro" id="IPR008571">
    <property type="entry name" value="HerA-like"/>
</dbReference>
<dbReference type="Pfam" id="PF01935">
    <property type="entry name" value="DUF87"/>
    <property type="match status" value="1"/>
</dbReference>
<gene>
    <name evidence="2" type="ORF">LX74_03070</name>
</gene>
<evidence type="ECO:0000313" key="3">
    <source>
        <dbReference type="Proteomes" id="UP000324513"/>
    </source>
</evidence>
<sequence length="709" mass="79318">MTLFPEDKIVGIFKGFSDGGLEFHADIVLKYDNIFQNIPMHGQFLIVALEGDNEAVLGRITSVSALGKLAGTAGEDYAIRAISEGREVSEDLREGYLKYKVDIRVLGVIRVNGKNIDFAPSHRRLPHVGSKVAFLSDDILQEVAGHNIVGEGGEPAPAFGYLAYGEFVYNGSKRDTHAVLESWMVPKSPEVITKFKIEQLVSRRSFVFARAGFGKSNLVKLLFSNLYEKPPFITKKQGKQSPVGTIIFDPDGEYFWPDDSGRPGLCDVPHLEDKVVVFTNRESTSPFYQSFVAGTIRLDIRRLRPAEIISIALPPERQSQQNVQKLKGLNAANWRKLIDLVHVHGNTTPIEDLREIILGDRTNDRQDAEIFAIRSNITTIIRLIHDPSSQMLDKLFDSLRNGKLCVVDISQMRGANGLILSGIILQQIFEHNQTEFTKAEPDSIPTIAVIEEAQSVLGNSGGADSPYIAWVKEGRKFGLGTVLITQQPGSISDEILSQGDNWFIFHLLSAVDLGALRKANAHFSNDLLSSLLNEPIPGNGIFWSSSGGKPYPISLRVLSFEKLFKVKDIKYNKPAGNTFSIILREKFDKKLEEVRNEVGTVEIKIDDEKGYNPDESQEDTIEMFIISAFKKINADNDFLKKLKNNDVHWMWLKSKILEGLPNNIVDRDDLAQQCVSRFLNENIGTNKWGTERRPSKSEANKLVSYIIMK</sequence>
<reference evidence="2 3" key="1">
    <citation type="submission" date="2019-07" db="EMBL/GenBank/DDBJ databases">
        <title>Genomic Encyclopedia of Archaeal and Bacterial Type Strains, Phase II (KMG-II): from individual species to whole genera.</title>
        <authorList>
            <person name="Goeker M."/>
        </authorList>
    </citation>
    <scope>NUCLEOTIDE SEQUENCE [LARGE SCALE GENOMIC DNA]</scope>
    <source>
        <strain evidence="2 3">DSM 14571</strain>
    </source>
</reference>
<dbReference type="Gene3D" id="3.40.50.300">
    <property type="entry name" value="P-loop containing nucleotide triphosphate hydrolases"/>
    <property type="match status" value="2"/>
</dbReference>
<dbReference type="InterPro" id="IPR002789">
    <property type="entry name" value="HerA_central"/>
</dbReference>
<feature type="domain" description="Helicase HerA central" evidence="1">
    <location>
        <begin position="187"/>
        <end position="427"/>
    </location>
</feature>
<dbReference type="InterPro" id="IPR027417">
    <property type="entry name" value="P-loop_NTPase"/>
</dbReference>
<dbReference type="PANTHER" id="PTHR42957:SF2">
    <property type="entry name" value="HELICASE HERA CENTRAL DOMAIN-CONTAINING PROTEIN"/>
    <property type="match status" value="1"/>
</dbReference>
<protein>
    <submittedName>
        <fullName evidence="2">Uncharacterized protein DUF87</fullName>
    </submittedName>
</protein>
<evidence type="ECO:0000313" key="2">
    <source>
        <dbReference type="EMBL" id="TYO88982.1"/>
    </source>
</evidence>
<dbReference type="SUPFAM" id="SSF52540">
    <property type="entry name" value="P-loop containing nucleoside triphosphate hydrolases"/>
    <property type="match status" value="1"/>
</dbReference>
<keyword evidence="3" id="KW-1185">Reference proteome</keyword>
<dbReference type="EMBL" id="VNHK01000011">
    <property type="protein sequence ID" value="TYO88982.1"/>
    <property type="molecule type" value="Genomic_DNA"/>
</dbReference>
<dbReference type="RefSeq" id="WP_065082134.1">
    <property type="nucleotide sequence ID" value="NZ_FLSS01000038.1"/>
</dbReference>
<organism evidence="2 3">
    <name type="scientific">Elizabethkingia miricola</name>
    <name type="common">Chryseobacterium miricola</name>
    <dbReference type="NCBI Taxonomy" id="172045"/>
    <lineage>
        <taxon>Bacteria</taxon>
        <taxon>Pseudomonadati</taxon>
        <taxon>Bacteroidota</taxon>
        <taxon>Flavobacteriia</taxon>
        <taxon>Flavobacteriales</taxon>
        <taxon>Weeksellaceae</taxon>
        <taxon>Elizabethkingia</taxon>
    </lineage>
</organism>